<dbReference type="EMBL" id="ACSJ01000001">
    <property type="protein sequence ID" value="EES92351.1"/>
    <property type="molecule type" value="Genomic_DNA"/>
</dbReference>
<comment type="caution">
    <text evidence="2">The sequence shown here is derived from an EMBL/GenBank/DDBJ whole genome shotgun (WGS) entry which is preliminary data.</text>
</comment>
<name>A0A9P2LMF4_CLOBO</name>
<feature type="region of interest" description="Disordered" evidence="1">
    <location>
        <begin position="1"/>
        <end position="43"/>
    </location>
</feature>
<proteinExistence type="predicted"/>
<accession>A0A9P2LMF4</accession>
<evidence type="ECO:0000313" key="2">
    <source>
        <dbReference type="EMBL" id="EES92351.1"/>
    </source>
</evidence>
<dbReference type="RefSeq" id="WP_004444160.1">
    <property type="nucleotide sequence ID" value="NZ_ACSJ01000001.1"/>
</dbReference>
<feature type="compositionally biased region" description="Basic and acidic residues" evidence="1">
    <location>
        <begin position="8"/>
        <end position="28"/>
    </location>
</feature>
<dbReference type="Proteomes" id="UP000006160">
    <property type="component" value="Unassembled WGS sequence"/>
</dbReference>
<dbReference type="AlphaFoldDB" id="A0A9P2LMF4"/>
<sequence length="43" mass="5019">MSCKKCRSSKELDKRTSKPDIIREEEMKKHKSKKAKIPTGEDI</sequence>
<evidence type="ECO:0000313" key="3">
    <source>
        <dbReference type="Proteomes" id="UP000006160"/>
    </source>
</evidence>
<evidence type="ECO:0000256" key="1">
    <source>
        <dbReference type="SAM" id="MobiDB-lite"/>
    </source>
</evidence>
<reference evidence="2 3" key="1">
    <citation type="submission" date="2009-10" db="EMBL/GenBank/DDBJ databases">
        <authorList>
            <person name="Shrivastava S."/>
            <person name="Brinkac L.B."/>
            <person name="Brown J.L."/>
            <person name="Bruce D.B."/>
            <person name="Detter C."/>
            <person name="Green L.D."/>
            <person name="Munk C.A."/>
            <person name="Rogers Y.C."/>
            <person name="Tapia R."/>
            <person name="Saunders E.S."/>
            <person name="Sims D.R."/>
            <person name="Smith L.A."/>
            <person name="Smith T.J."/>
            <person name="Sutton G."/>
            <person name="Brettin T."/>
        </authorList>
    </citation>
    <scope>NUCLEOTIDE SEQUENCE [LARGE SCALE GENOMIC DNA]</scope>
    <source>
        <strain evidence="3">D str. 1873</strain>
    </source>
</reference>
<organism evidence="2 3">
    <name type="scientific">Clostridium botulinum D str. 1873</name>
    <dbReference type="NCBI Taxonomy" id="592027"/>
    <lineage>
        <taxon>Bacteria</taxon>
        <taxon>Bacillati</taxon>
        <taxon>Bacillota</taxon>
        <taxon>Clostridia</taxon>
        <taxon>Eubacteriales</taxon>
        <taxon>Clostridiaceae</taxon>
        <taxon>Clostridium</taxon>
    </lineage>
</organism>
<gene>
    <name evidence="2" type="ORF">CLG_B0508</name>
</gene>
<protein>
    <submittedName>
        <fullName evidence="2">Uncharacterized protein</fullName>
    </submittedName>
</protein>